<reference evidence="8 9" key="1">
    <citation type="submission" date="2017-07" db="EMBL/GenBank/DDBJ databases">
        <title>Leptospira spp. isolated from tropical soils.</title>
        <authorList>
            <person name="Thibeaux R."/>
            <person name="Iraola G."/>
            <person name="Ferres I."/>
            <person name="Bierque E."/>
            <person name="Girault D."/>
            <person name="Soupe-Gilbert M.-E."/>
            <person name="Picardeau M."/>
            <person name="Goarant C."/>
        </authorList>
    </citation>
    <scope>NUCLEOTIDE SEQUENCE [LARGE SCALE GENOMIC DNA]</scope>
    <source>
        <strain evidence="6 9">FH2-B-C1</strain>
        <strain evidence="7 8">FH2-B-D1</strain>
    </source>
</reference>
<dbReference type="Proteomes" id="UP000232188">
    <property type="component" value="Unassembled WGS sequence"/>
</dbReference>
<dbReference type="GO" id="GO:0000976">
    <property type="term" value="F:transcription cis-regulatory region binding"/>
    <property type="evidence" value="ECO:0007669"/>
    <property type="project" value="TreeGrafter"/>
</dbReference>
<evidence type="ECO:0000259" key="5">
    <source>
        <dbReference type="PROSITE" id="PS50977"/>
    </source>
</evidence>
<dbReference type="PROSITE" id="PS50977">
    <property type="entry name" value="HTH_TETR_2"/>
    <property type="match status" value="1"/>
</dbReference>
<dbReference type="Gene3D" id="1.10.357.10">
    <property type="entry name" value="Tetracycline Repressor, domain 2"/>
    <property type="match status" value="1"/>
</dbReference>
<keyword evidence="3" id="KW-0804">Transcription</keyword>
<dbReference type="PANTHER" id="PTHR30055:SF234">
    <property type="entry name" value="HTH-TYPE TRANSCRIPTIONAL REGULATOR BETI"/>
    <property type="match status" value="1"/>
</dbReference>
<protein>
    <submittedName>
        <fullName evidence="6">TetR family transcriptional regulator</fullName>
    </submittedName>
</protein>
<dbReference type="PRINTS" id="PR00455">
    <property type="entry name" value="HTHTETR"/>
</dbReference>
<dbReference type="Proteomes" id="UP000232149">
    <property type="component" value="Unassembled WGS sequence"/>
</dbReference>
<evidence type="ECO:0000313" key="8">
    <source>
        <dbReference type="Proteomes" id="UP000232149"/>
    </source>
</evidence>
<evidence type="ECO:0000256" key="1">
    <source>
        <dbReference type="ARBA" id="ARBA00023015"/>
    </source>
</evidence>
<name>A0A2M9YKH7_9LEPT</name>
<dbReference type="InterPro" id="IPR001647">
    <property type="entry name" value="HTH_TetR"/>
</dbReference>
<keyword evidence="8" id="KW-1185">Reference proteome</keyword>
<evidence type="ECO:0000256" key="4">
    <source>
        <dbReference type="PROSITE-ProRule" id="PRU00335"/>
    </source>
</evidence>
<dbReference type="EMBL" id="NPDV01000016">
    <property type="protein sequence ID" value="PJZ52046.1"/>
    <property type="molecule type" value="Genomic_DNA"/>
</dbReference>
<dbReference type="EMBL" id="NPDU01000010">
    <property type="protein sequence ID" value="PJZ62908.1"/>
    <property type="molecule type" value="Genomic_DNA"/>
</dbReference>
<sequence length="186" mass="21054">MGLRELKKKQTRKAISDMATKLFIERGYHEVTTAEIAKLANVSVPTLFNYFANKESLVFDEDVEREERLIDAVVSRKKGTSILDALLDFGLKNPAFNPANRELVGGFRKLIKSTPELSLCERQIMMRYENSLAKVLKKEAKTKLGETEAASIAHFISDAFYRASDSPHPRATLETLFKILKNGWSE</sequence>
<dbReference type="PROSITE" id="PS01081">
    <property type="entry name" value="HTH_TETR_1"/>
    <property type="match status" value="1"/>
</dbReference>
<feature type="DNA-binding region" description="H-T-H motif" evidence="4">
    <location>
        <begin position="32"/>
        <end position="51"/>
    </location>
</feature>
<dbReference type="GO" id="GO:0003700">
    <property type="term" value="F:DNA-binding transcription factor activity"/>
    <property type="evidence" value="ECO:0007669"/>
    <property type="project" value="TreeGrafter"/>
</dbReference>
<gene>
    <name evidence="7" type="ORF">CH376_05305</name>
    <name evidence="6" type="ORF">CH380_16525</name>
</gene>
<feature type="domain" description="HTH tetR-type" evidence="5">
    <location>
        <begin position="9"/>
        <end position="69"/>
    </location>
</feature>
<evidence type="ECO:0000256" key="3">
    <source>
        <dbReference type="ARBA" id="ARBA00023163"/>
    </source>
</evidence>
<dbReference type="InterPro" id="IPR050109">
    <property type="entry name" value="HTH-type_TetR-like_transc_reg"/>
</dbReference>
<dbReference type="InterPro" id="IPR009057">
    <property type="entry name" value="Homeodomain-like_sf"/>
</dbReference>
<accession>A0A2M9YKH7</accession>
<dbReference type="AlphaFoldDB" id="A0A2M9YKH7"/>
<proteinExistence type="predicted"/>
<evidence type="ECO:0000313" key="9">
    <source>
        <dbReference type="Proteomes" id="UP000232188"/>
    </source>
</evidence>
<dbReference type="Pfam" id="PF00440">
    <property type="entry name" value="TetR_N"/>
    <property type="match status" value="1"/>
</dbReference>
<evidence type="ECO:0000256" key="2">
    <source>
        <dbReference type="ARBA" id="ARBA00023125"/>
    </source>
</evidence>
<evidence type="ECO:0000313" key="7">
    <source>
        <dbReference type="EMBL" id="PJZ62908.1"/>
    </source>
</evidence>
<dbReference type="PANTHER" id="PTHR30055">
    <property type="entry name" value="HTH-TYPE TRANSCRIPTIONAL REGULATOR RUTR"/>
    <property type="match status" value="1"/>
</dbReference>
<organism evidence="6 9">
    <name type="scientific">Leptospira adleri</name>
    <dbReference type="NCBI Taxonomy" id="2023186"/>
    <lineage>
        <taxon>Bacteria</taxon>
        <taxon>Pseudomonadati</taxon>
        <taxon>Spirochaetota</taxon>
        <taxon>Spirochaetia</taxon>
        <taxon>Leptospirales</taxon>
        <taxon>Leptospiraceae</taxon>
        <taxon>Leptospira</taxon>
    </lineage>
</organism>
<keyword evidence="1" id="KW-0805">Transcription regulation</keyword>
<dbReference type="RefSeq" id="WP_100786862.1">
    <property type="nucleotide sequence ID" value="NZ_NPDU01000010.1"/>
</dbReference>
<evidence type="ECO:0000313" key="6">
    <source>
        <dbReference type="EMBL" id="PJZ52046.1"/>
    </source>
</evidence>
<dbReference type="SUPFAM" id="SSF46689">
    <property type="entry name" value="Homeodomain-like"/>
    <property type="match status" value="1"/>
</dbReference>
<keyword evidence="2 4" id="KW-0238">DNA-binding</keyword>
<comment type="caution">
    <text evidence="6">The sequence shown here is derived from an EMBL/GenBank/DDBJ whole genome shotgun (WGS) entry which is preliminary data.</text>
</comment>
<dbReference type="InterPro" id="IPR023772">
    <property type="entry name" value="DNA-bd_HTH_TetR-type_CS"/>
</dbReference>